<sequence length="178" mass="19538">MSRKVLVAYASKMGSTAEIAAAIGAELRAAGHDVTVRDAAEIRSITSYDAVVLGSAIYARRWRPDAVRFLRRHVEELRERHVWLFHSGPVGPDKDEAQTMPPKVARLAEKIGTSPATTFAGRLEPATAKGWLARRLARGDMAADSRDWDKIAAWADEIAIAMSATEIADQHPDDEEAY</sequence>
<dbReference type="PANTHER" id="PTHR38030">
    <property type="entry name" value="PROTOPORPHYRINOGEN IX DEHYDROGENASE [MENAQUINONE]"/>
    <property type="match status" value="1"/>
</dbReference>
<keyword evidence="3" id="KW-1185">Reference proteome</keyword>
<dbReference type="RefSeq" id="WP_132195962.1">
    <property type="nucleotide sequence ID" value="NZ_SLWM01000029.1"/>
</dbReference>
<evidence type="ECO:0000259" key="1">
    <source>
        <dbReference type="PROSITE" id="PS50902"/>
    </source>
</evidence>
<dbReference type="Gene3D" id="3.40.50.360">
    <property type="match status" value="1"/>
</dbReference>
<dbReference type="InterPro" id="IPR052200">
    <property type="entry name" value="Protoporphyrinogen_IX_DH"/>
</dbReference>
<dbReference type="SUPFAM" id="SSF52218">
    <property type="entry name" value="Flavoproteins"/>
    <property type="match status" value="1"/>
</dbReference>
<feature type="domain" description="Flavodoxin-like" evidence="1">
    <location>
        <begin position="5"/>
        <end position="159"/>
    </location>
</feature>
<dbReference type="InterPro" id="IPR029039">
    <property type="entry name" value="Flavoprotein-like_sf"/>
</dbReference>
<evidence type="ECO:0000313" key="2">
    <source>
        <dbReference type="EMBL" id="TCO11663.1"/>
    </source>
</evidence>
<dbReference type="PANTHER" id="PTHR38030:SF2">
    <property type="entry name" value="PROTOPORPHYRINOGEN IX DEHYDROGENASE [QUINONE]"/>
    <property type="match status" value="1"/>
</dbReference>
<accession>A0ABY2BAJ9</accession>
<dbReference type="EMBL" id="SLWM01000029">
    <property type="protein sequence ID" value="TCO11663.1"/>
    <property type="molecule type" value="Genomic_DNA"/>
</dbReference>
<dbReference type="InterPro" id="IPR008254">
    <property type="entry name" value="Flavodoxin/NO_synth"/>
</dbReference>
<protein>
    <submittedName>
        <fullName evidence="2">Menaquinone-dependent protoporphyrinogen oxidase</fullName>
    </submittedName>
</protein>
<dbReference type="PROSITE" id="PS50902">
    <property type="entry name" value="FLAVODOXIN_LIKE"/>
    <property type="match status" value="1"/>
</dbReference>
<dbReference type="Pfam" id="PF12724">
    <property type="entry name" value="Flavodoxin_5"/>
    <property type="match status" value="1"/>
</dbReference>
<proteinExistence type="predicted"/>
<reference evidence="2 3" key="1">
    <citation type="journal article" date="2015" name="Stand. Genomic Sci.">
        <title>Genomic Encyclopedia of Bacterial and Archaeal Type Strains, Phase III: the genomes of soil and plant-associated and newly described type strains.</title>
        <authorList>
            <person name="Whitman W.B."/>
            <person name="Woyke T."/>
            <person name="Klenk H.P."/>
            <person name="Zhou Y."/>
            <person name="Lilburn T.G."/>
            <person name="Beck B.J."/>
            <person name="De Vos P."/>
            <person name="Vandamme P."/>
            <person name="Eisen J.A."/>
            <person name="Garrity G."/>
            <person name="Hugenholtz P."/>
            <person name="Kyrpides N.C."/>
        </authorList>
    </citation>
    <scope>NUCLEOTIDE SEQUENCE [LARGE SCALE GENOMIC DNA]</scope>
    <source>
        <strain evidence="2 3">VKM Ac-2538</strain>
    </source>
</reference>
<organism evidence="2 3">
    <name type="scientific">Kribbella orskensis</name>
    <dbReference type="NCBI Taxonomy" id="2512216"/>
    <lineage>
        <taxon>Bacteria</taxon>
        <taxon>Bacillati</taxon>
        <taxon>Actinomycetota</taxon>
        <taxon>Actinomycetes</taxon>
        <taxon>Propionibacteriales</taxon>
        <taxon>Kribbellaceae</taxon>
        <taxon>Kribbella</taxon>
    </lineage>
</organism>
<dbReference type="InterPro" id="IPR026816">
    <property type="entry name" value="Flavodoxin_dom"/>
</dbReference>
<comment type="caution">
    <text evidence="2">The sequence shown here is derived from an EMBL/GenBank/DDBJ whole genome shotgun (WGS) entry which is preliminary data.</text>
</comment>
<gene>
    <name evidence="2" type="ORF">EV644_12931</name>
</gene>
<dbReference type="Proteomes" id="UP000295818">
    <property type="component" value="Unassembled WGS sequence"/>
</dbReference>
<name>A0ABY2BAJ9_9ACTN</name>
<evidence type="ECO:0000313" key="3">
    <source>
        <dbReference type="Proteomes" id="UP000295818"/>
    </source>
</evidence>